<dbReference type="Gene3D" id="2.130.10.10">
    <property type="entry name" value="YVTN repeat-like/Quinoprotein amine dehydrogenase"/>
    <property type="match status" value="1"/>
</dbReference>
<gene>
    <name evidence="1" type="ORF">KDK_71820</name>
</gene>
<organism evidence="1 2">
    <name type="scientific">Dictyobacter kobayashii</name>
    <dbReference type="NCBI Taxonomy" id="2014872"/>
    <lineage>
        <taxon>Bacteria</taxon>
        <taxon>Bacillati</taxon>
        <taxon>Chloroflexota</taxon>
        <taxon>Ktedonobacteria</taxon>
        <taxon>Ktedonobacterales</taxon>
        <taxon>Dictyobacteraceae</taxon>
        <taxon>Dictyobacter</taxon>
    </lineage>
</organism>
<proteinExistence type="predicted"/>
<name>A0A402AW79_9CHLR</name>
<accession>A0A402AW79</accession>
<sequence>MAVDAADPDTILISAAPGPGEAHHGRSQALSFIYRKQGDAPWQPVGTGLPEPRGTVIPVLVSHPDHAGHFYTLTNQGLYASTDTGLHWQKLAIPWQPIYQQQHQQALVISEL</sequence>
<reference evidence="2" key="1">
    <citation type="submission" date="2018-12" db="EMBL/GenBank/DDBJ databases">
        <title>Tengunoibacter tsumagoiensis gen. nov., sp. nov., Dictyobacter kobayashii sp. nov., D. alpinus sp. nov., and D. joshuensis sp. nov. and description of Dictyobacteraceae fam. nov. within the order Ktedonobacterales isolated from Tengu-no-mugimeshi.</title>
        <authorList>
            <person name="Wang C.M."/>
            <person name="Zheng Y."/>
            <person name="Sakai Y."/>
            <person name="Toyoda A."/>
            <person name="Minakuchi Y."/>
            <person name="Abe K."/>
            <person name="Yokota A."/>
            <person name="Yabe S."/>
        </authorList>
    </citation>
    <scope>NUCLEOTIDE SEQUENCE [LARGE SCALE GENOMIC DNA]</scope>
    <source>
        <strain evidence="2">Uno11</strain>
    </source>
</reference>
<dbReference type="InterPro" id="IPR015943">
    <property type="entry name" value="WD40/YVTN_repeat-like_dom_sf"/>
</dbReference>
<dbReference type="EMBL" id="BIFS01000002">
    <property type="protein sequence ID" value="GCE23382.1"/>
    <property type="molecule type" value="Genomic_DNA"/>
</dbReference>
<protein>
    <recommendedName>
        <fullName evidence="3">Sortilin N-terminal domain-containing protein</fullName>
    </recommendedName>
</protein>
<evidence type="ECO:0000313" key="2">
    <source>
        <dbReference type="Proteomes" id="UP000287188"/>
    </source>
</evidence>
<comment type="caution">
    <text evidence="1">The sequence shown here is derived from an EMBL/GenBank/DDBJ whole genome shotgun (WGS) entry which is preliminary data.</text>
</comment>
<keyword evidence="2" id="KW-1185">Reference proteome</keyword>
<evidence type="ECO:0000313" key="1">
    <source>
        <dbReference type="EMBL" id="GCE23382.1"/>
    </source>
</evidence>
<dbReference type="Proteomes" id="UP000287188">
    <property type="component" value="Unassembled WGS sequence"/>
</dbReference>
<evidence type="ECO:0008006" key="3">
    <source>
        <dbReference type="Google" id="ProtNLM"/>
    </source>
</evidence>
<dbReference type="AlphaFoldDB" id="A0A402AW79"/>
<dbReference type="SUPFAM" id="SSF110296">
    <property type="entry name" value="Oligoxyloglucan reducing end-specific cellobiohydrolase"/>
    <property type="match status" value="1"/>
</dbReference>